<evidence type="ECO:0000313" key="7">
    <source>
        <dbReference type="Proteomes" id="UP000552954"/>
    </source>
</evidence>
<keyword evidence="1 6" id="KW-0808">Transferase</keyword>
<evidence type="ECO:0000313" key="6">
    <source>
        <dbReference type="EMBL" id="NNU42562.1"/>
    </source>
</evidence>
<dbReference type="PROSITE" id="PS51186">
    <property type="entry name" value="GNAT"/>
    <property type="match status" value="1"/>
</dbReference>
<comment type="catalytic activity">
    <reaction evidence="4">
        <text>L-methionine sulfone + acetyl-CoA = N-acetyl-L-methionine sulfone + CoA + H(+)</text>
        <dbReference type="Rhea" id="RHEA:47656"/>
        <dbReference type="ChEBI" id="CHEBI:15378"/>
        <dbReference type="ChEBI" id="CHEBI:57287"/>
        <dbReference type="ChEBI" id="CHEBI:57288"/>
        <dbReference type="ChEBI" id="CHEBI:87824"/>
        <dbReference type="ChEBI" id="CHEBI:87825"/>
    </reaction>
</comment>
<dbReference type="Proteomes" id="UP000552954">
    <property type="component" value="Unassembled WGS sequence"/>
</dbReference>
<evidence type="ECO:0000256" key="3">
    <source>
        <dbReference type="ARBA" id="ARBA00050603"/>
    </source>
</evidence>
<dbReference type="SUPFAM" id="SSF55729">
    <property type="entry name" value="Acyl-CoA N-acyltransferases (Nat)"/>
    <property type="match status" value="1"/>
</dbReference>
<dbReference type="CDD" id="cd04301">
    <property type="entry name" value="NAT_SF"/>
    <property type="match status" value="1"/>
</dbReference>
<reference evidence="6 7" key="2">
    <citation type="submission" date="2020-06" db="EMBL/GenBank/DDBJ databases">
        <title>Ramlibacter rhizophilus sp. nov., isolated from rhizosphere soil of national flower Mugunghwa from South Korea.</title>
        <authorList>
            <person name="Zheng-Fei Y."/>
            <person name="Huan T."/>
        </authorList>
    </citation>
    <scope>NUCLEOTIDE SEQUENCE [LARGE SCALE GENOMIC DNA]</scope>
    <source>
        <strain evidence="6 7">B156</strain>
    </source>
</reference>
<name>A0A849K243_9BURK</name>
<evidence type="ECO:0000256" key="4">
    <source>
        <dbReference type="ARBA" id="ARBA00051334"/>
    </source>
</evidence>
<feature type="domain" description="N-acetyltransferase" evidence="5">
    <location>
        <begin position="1"/>
        <end position="156"/>
    </location>
</feature>
<dbReference type="EMBL" id="JABFCS010000001">
    <property type="protein sequence ID" value="NNU42562.1"/>
    <property type="molecule type" value="Genomic_DNA"/>
</dbReference>
<gene>
    <name evidence="6" type="ORF">HK415_04390</name>
</gene>
<sequence length="173" mass="19257">MKLVDCSYDAHAGAILAIMNEAIVTSTALYDYHPRPPESMVGWFKAKVDKGYPVIGAESDGGELLGYASYGSFRAWPAYKYTVENAVYVHKAHRGKGIARVLMRALIERARAQDYHVIVAGIDRDNRVSIALHESLGFEAAGTIRQAGFKFGRWLDLGFWQLVLDTPRTPHDD</sequence>
<dbReference type="GO" id="GO:0016747">
    <property type="term" value="F:acyltransferase activity, transferring groups other than amino-acyl groups"/>
    <property type="evidence" value="ECO:0007669"/>
    <property type="project" value="InterPro"/>
</dbReference>
<evidence type="ECO:0000256" key="1">
    <source>
        <dbReference type="ARBA" id="ARBA00022679"/>
    </source>
</evidence>
<dbReference type="RefSeq" id="WP_171556910.1">
    <property type="nucleotide sequence ID" value="NZ_JABFCS010000001.1"/>
</dbReference>
<keyword evidence="7" id="KW-1185">Reference proteome</keyword>
<comment type="catalytic activity">
    <reaction evidence="3">
        <text>L-methionine sulfoximine + acetyl-CoA = N-acetyl-L-methionine sulfoximine + CoA + H(+)</text>
        <dbReference type="Rhea" id="RHEA:47660"/>
        <dbReference type="ChEBI" id="CHEBI:15378"/>
        <dbReference type="ChEBI" id="CHEBI:57287"/>
        <dbReference type="ChEBI" id="CHEBI:57288"/>
        <dbReference type="ChEBI" id="CHEBI:87826"/>
        <dbReference type="ChEBI" id="CHEBI:87827"/>
    </reaction>
</comment>
<dbReference type="FunFam" id="3.40.630.30:FF:000026">
    <property type="entry name" value="Phosphinothricin acetyltransferase"/>
    <property type="match status" value="1"/>
</dbReference>
<dbReference type="AlphaFoldDB" id="A0A849K243"/>
<dbReference type="Gene3D" id="3.40.630.30">
    <property type="match status" value="1"/>
</dbReference>
<evidence type="ECO:0000259" key="5">
    <source>
        <dbReference type="PROSITE" id="PS51186"/>
    </source>
</evidence>
<proteinExistence type="predicted"/>
<evidence type="ECO:0000256" key="2">
    <source>
        <dbReference type="ARBA" id="ARBA00023315"/>
    </source>
</evidence>
<dbReference type="PANTHER" id="PTHR43072:SF23">
    <property type="entry name" value="UPF0039 PROTEIN C11D3.02C"/>
    <property type="match status" value="1"/>
</dbReference>
<reference evidence="6 7" key="1">
    <citation type="submission" date="2020-05" db="EMBL/GenBank/DDBJ databases">
        <authorList>
            <person name="Khan S.A."/>
            <person name="Jeon C.O."/>
            <person name="Chun B.H."/>
        </authorList>
    </citation>
    <scope>NUCLEOTIDE SEQUENCE [LARGE SCALE GENOMIC DNA]</scope>
    <source>
        <strain evidence="6 7">B156</strain>
    </source>
</reference>
<comment type="caution">
    <text evidence="6">The sequence shown here is derived from an EMBL/GenBank/DDBJ whole genome shotgun (WGS) entry which is preliminary data.</text>
</comment>
<accession>A0A849K243</accession>
<dbReference type="PANTHER" id="PTHR43072">
    <property type="entry name" value="N-ACETYLTRANSFERASE"/>
    <property type="match status" value="1"/>
</dbReference>
<organism evidence="6 7">
    <name type="scientific">Ramlibacter montanisoli</name>
    <dbReference type="NCBI Taxonomy" id="2732512"/>
    <lineage>
        <taxon>Bacteria</taxon>
        <taxon>Pseudomonadati</taxon>
        <taxon>Pseudomonadota</taxon>
        <taxon>Betaproteobacteria</taxon>
        <taxon>Burkholderiales</taxon>
        <taxon>Comamonadaceae</taxon>
        <taxon>Ramlibacter</taxon>
    </lineage>
</organism>
<dbReference type="Pfam" id="PF00583">
    <property type="entry name" value="Acetyltransf_1"/>
    <property type="match status" value="1"/>
</dbReference>
<keyword evidence="2" id="KW-0012">Acyltransferase</keyword>
<dbReference type="InterPro" id="IPR000182">
    <property type="entry name" value="GNAT_dom"/>
</dbReference>
<protein>
    <submittedName>
        <fullName evidence="6">N-acetyltransferase</fullName>
    </submittedName>
</protein>
<dbReference type="InterPro" id="IPR016181">
    <property type="entry name" value="Acyl_CoA_acyltransferase"/>
</dbReference>